<dbReference type="EMBL" id="BAAAQD010000048">
    <property type="protein sequence ID" value="GAA1572211.1"/>
    <property type="molecule type" value="Genomic_DNA"/>
</dbReference>
<dbReference type="InterPro" id="IPR011663">
    <property type="entry name" value="UTRA"/>
</dbReference>
<dbReference type="InterPro" id="IPR036388">
    <property type="entry name" value="WH-like_DNA-bd_sf"/>
</dbReference>
<dbReference type="Pfam" id="PF07702">
    <property type="entry name" value="UTRA"/>
    <property type="match status" value="1"/>
</dbReference>
<dbReference type="InterPro" id="IPR028978">
    <property type="entry name" value="Chorismate_lyase_/UTRA_dom_sf"/>
</dbReference>
<dbReference type="SUPFAM" id="SSF64288">
    <property type="entry name" value="Chorismate lyase-like"/>
    <property type="match status" value="1"/>
</dbReference>
<name>A0ABN2DA97_9ACTN</name>
<dbReference type="SUPFAM" id="SSF46785">
    <property type="entry name" value="Winged helix' DNA-binding domain"/>
    <property type="match status" value="1"/>
</dbReference>
<accession>A0ABN2DA97</accession>
<keyword evidence="2" id="KW-0238">DNA-binding</keyword>
<protein>
    <submittedName>
        <fullName evidence="5">GntR family transcriptional regulator</fullName>
    </submittedName>
</protein>
<dbReference type="Gene3D" id="3.40.1410.10">
    <property type="entry name" value="Chorismate lyase-like"/>
    <property type="match status" value="1"/>
</dbReference>
<dbReference type="Gene3D" id="1.10.10.10">
    <property type="entry name" value="Winged helix-like DNA-binding domain superfamily/Winged helix DNA-binding domain"/>
    <property type="match status" value="1"/>
</dbReference>
<gene>
    <name evidence="5" type="ORF">GCM10009827_112780</name>
</gene>
<evidence type="ECO:0000259" key="4">
    <source>
        <dbReference type="PROSITE" id="PS50949"/>
    </source>
</evidence>
<keyword evidence="3" id="KW-0804">Transcription</keyword>
<evidence type="ECO:0000313" key="6">
    <source>
        <dbReference type="Proteomes" id="UP001501470"/>
    </source>
</evidence>
<dbReference type="SMART" id="SM00345">
    <property type="entry name" value="HTH_GNTR"/>
    <property type="match status" value="1"/>
</dbReference>
<sequence length="248" mass="26980">MSVSLHHSGIPAHGRVPKYYAVKARILDEIAELGVGALLPPERDLAARFGVARSTVRQAISELVIEGRLSARQGRGTFVAGPKLIHPLSLASYTEALRAMGRTPSRIVVTIGEIPADDELAATLEIAPAAPVIHLERVLLADGEPLGLESTCLPVERYPTLLDVLDPSGSLYRCMQDELGVVWAEATERIETALASPREALLLQTNPALPMLLMQRVSRDPTGTPIERVRSLYRGDRIGFETRLTAER</sequence>
<proteinExistence type="predicted"/>
<dbReference type="PROSITE" id="PS50949">
    <property type="entry name" value="HTH_GNTR"/>
    <property type="match status" value="1"/>
</dbReference>
<dbReference type="RefSeq" id="WP_425552460.1">
    <property type="nucleotide sequence ID" value="NZ_BAAAQD010000048.1"/>
</dbReference>
<dbReference type="InterPro" id="IPR036390">
    <property type="entry name" value="WH_DNA-bd_sf"/>
</dbReference>
<evidence type="ECO:0000256" key="1">
    <source>
        <dbReference type="ARBA" id="ARBA00023015"/>
    </source>
</evidence>
<dbReference type="InterPro" id="IPR000524">
    <property type="entry name" value="Tscrpt_reg_HTH_GntR"/>
</dbReference>
<comment type="caution">
    <text evidence="5">The sequence shown here is derived from an EMBL/GenBank/DDBJ whole genome shotgun (WGS) entry which is preliminary data.</text>
</comment>
<reference evidence="5 6" key="1">
    <citation type="journal article" date="2019" name="Int. J. Syst. Evol. Microbiol.">
        <title>The Global Catalogue of Microorganisms (GCM) 10K type strain sequencing project: providing services to taxonomists for standard genome sequencing and annotation.</title>
        <authorList>
            <consortium name="The Broad Institute Genomics Platform"/>
            <consortium name="The Broad Institute Genome Sequencing Center for Infectious Disease"/>
            <person name="Wu L."/>
            <person name="Ma J."/>
        </authorList>
    </citation>
    <scope>NUCLEOTIDE SEQUENCE [LARGE SCALE GENOMIC DNA]</scope>
    <source>
        <strain evidence="5 6">JCM 15933</strain>
    </source>
</reference>
<dbReference type="Pfam" id="PF00392">
    <property type="entry name" value="GntR"/>
    <property type="match status" value="1"/>
</dbReference>
<dbReference type="PANTHER" id="PTHR44846">
    <property type="entry name" value="MANNOSYL-D-GLYCERATE TRANSPORT/METABOLISM SYSTEM REPRESSOR MNGR-RELATED"/>
    <property type="match status" value="1"/>
</dbReference>
<evidence type="ECO:0000256" key="3">
    <source>
        <dbReference type="ARBA" id="ARBA00023163"/>
    </source>
</evidence>
<keyword evidence="1" id="KW-0805">Transcription regulation</keyword>
<dbReference type="PANTHER" id="PTHR44846:SF1">
    <property type="entry name" value="MANNOSYL-D-GLYCERATE TRANSPORT_METABOLISM SYSTEM REPRESSOR MNGR-RELATED"/>
    <property type="match status" value="1"/>
</dbReference>
<keyword evidence="6" id="KW-1185">Reference proteome</keyword>
<evidence type="ECO:0000313" key="5">
    <source>
        <dbReference type="EMBL" id="GAA1572211.1"/>
    </source>
</evidence>
<dbReference type="PRINTS" id="PR00035">
    <property type="entry name" value="HTHGNTR"/>
</dbReference>
<dbReference type="InterPro" id="IPR050679">
    <property type="entry name" value="Bact_HTH_transcr_reg"/>
</dbReference>
<organism evidence="5 6">
    <name type="scientific">Dactylosporangium maewongense</name>
    <dbReference type="NCBI Taxonomy" id="634393"/>
    <lineage>
        <taxon>Bacteria</taxon>
        <taxon>Bacillati</taxon>
        <taxon>Actinomycetota</taxon>
        <taxon>Actinomycetes</taxon>
        <taxon>Micromonosporales</taxon>
        <taxon>Micromonosporaceae</taxon>
        <taxon>Dactylosporangium</taxon>
    </lineage>
</organism>
<dbReference type="Proteomes" id="UP001501470">
    <property type="component" value="Unassembled WGS sequence"/>
</dbReference>
<dbReference type="SMART" id="SM00866">
    <property type="entry name" value="UTRA"/>
    <property type="match status" value="1"/>
</dbReference>
<feature type="domain" description="HTH gntR-type" evidence="4">
    <location>
        <begin position="16"/>
        <end position="82"/>
    </location>
</feature>
<dbReference type="CDD" id="cd07377">
    <property type="entry name" value="WHTH_GntR"/>
    <property type="match status" value="1"/>
</dbReference>
<evidence type="ECO:0000256" key="2">
    <source>
        <dbReference type="ARBA" id="ARBA00023125"/>
    </source>
</evidence>